<protein>
    <recommendedName>
        <fullName evidence="5">Lipoprotein</fullName>
    </recommendedName>
</protein>
<feature type="region of interest" description="Disordered" evidence="1">
    <location>
        <begin position="290"/>
        <end position="312"/>
    </location>
</feature>
<evidence type="ECO:0000256" key="1">
    <source>
        <dbReference type="SAM" id="MobiDB-lite"/>
    </source>
</evidence>
<evidence type="ECO:0000313" key="3">
    <source>
        <dbReference type="EMBL" id="GAP64792.1"/>
    </source>
</evidence>
<dbReference type="OrthoDB" id="6194714at2"/>
<dbReference type="Proteomes" id="UP000253740">
    <property type="component" value="Unassembled WGS sequence"/>
</dbReference>
<name>A0A0K8QJY0_9GAMM</name>
<dbReference type="PROSITE" id="PS51257">
    <property type="entry name" value="PROKAR_LIPOPROTEIN"/>
    <property type="match status" value="1"/>
</dbReference>
<dbReference type="RefSeq" id="WP_062534004.1">
    <property type="nucleotide sequence ID" value="NZ_DF970134.1"/>
</dbReference>
<proteinExistence type="predicted"/>
<feature type="signal peptide" evidence="2">
    <location>
        <begin position="1"/>
        <end position="20"/>
    </location>
</feature>
<dbReference type="STRING" id="1475481.GCA_000953855_00075"/>
<evidence type="ECO:0008006" key="5">
    <source>
        <dbReference type="Google" id="ProtNLM"/>
    </source>
</evidence>
<evidence type="ECO:0000256" key="2">
    <source>
        <dbReference type="SAM" id="SignalP"/>
    </source>
</evidence>
<keyword evidence="2" id="KW-0732">Signal</keyword>
<reference evidence="3" key="1">
    <citation type="submission" date="2015-08" db="EMBL/GenBank/DDBJ databases">
        <title>Complete DNA Sequence of Pseudomonas syringae pv. actinidiae, the Causal Agent of Kiwifruit Canker Disease.</title>
        <authorList>
            <person name="Rikkerink E.H.A."/>
            <person name="Fineran P.C."/>
        </authorList>
    </citation>
    <scope>NUCLEOTIDE SEQUENCE</scope>
    <source>
        <strain evidence="3">SkMP5</strain>
    </source>
</reference>
<accession>A0A0K8QJY0</accession>
<feature type="chain" id="PRO_5005514950" description="Lipoprotein" evidence="2">
    <location>
        <begin position="21"/>
        <end position="312"/>
    </location>
</feature>
<dbReference type="AlphaFoldDB" id="A0A0K8QJY0"/>
<dbReference type="EMBL" id="DF970134">
    <property type="protein sequence ID" value="GAP64792.1"/>
    <property type="molecule type" value="Genomic_DNA"/>
</dbReference>
<organism evidence="3">
    <name type="scientific">Mizugakiibacter sediminis</name>
    <dbReference type="NCBI Taxonomy" id="1475481"/>
    <lineage>
        <taxon>Bacteria</taxon>
        <taxon>Pseudomonadati</taxon>
        <taxon>Pseudomonadota</taxon>
        <taxon>Gammaproteobacteria</taxon>
        <taxon>Lysobacterales</taxon>
        <taxon>Rhodanobacteraceae</taxon>
        <taxon>Mizugakiibacter</taxon>
    </lineage>
</organism>
<sequence length="312" mass="33391">MPKALFRLALVALVAAGLLAACGKQPASPTADTRTPEGAVLTATRLLKAGDFDGLAQATLPPQEYQAQRADWEREHLAVSDITDEDRRKFASTMQRLTAPGAEQQLFAQLKPQLAAFEQQYKDQLPTMIGIGQTMLGTAIDQSADLTAAQKAQAKEALAALAQWAQGVAWTDPAKAQQAIAVICDTARRLDLKSLDQARALPYAQAVQKYGLAWQGFKRLTAIYGLDIDQVLDSAKVETLSNDGQTARLKVTYTLFGKPISGETTMVQRDGRWYDRDALEARVKARAAQTATAASAAPPAAANAPAGEPSAQ</sequence>
<gene>
    <name evidence="3" type="ORF">MBSD_n0074</name>
</gene>
<keyword evidence="4" id="KW-1185">Reference proteome</keyword>
<evidence type="ECO:0000313" key="4">
    <source>
        <dbReference type="Proteomes" id="UP000253740"/>
    </source>
</evidence>